<evidence type="ECO:0000256" key="1">
    <source>
        <dbReference type="ARBA" id="ARBA00022603"/>
    </source>
</evidence>
<dbReference type="SUPFAM" id="SSF53335">
    <property type="entry name" value="S-adenosyl-L-methionine-dependent methyltransferases"/>
    <property type="match status" value="1"/>
</dbReference>
<dbReference type="InterPro" id="IPR029063">
    <property type="entry name" value="SAM-dependent_MTases_sf"/>
</dbReference>
<dbReference type="GO" id="GO:0032259">
    <property type="term" value="P:methylation"/>
    <property type="evidence" value="ECO:0007669"/>
    <property type="project" value="UniProtKB-KW"/>
</dbReference>
<keyword evidence="1 4" id="KW-0489">Methyltransferase</keyword>
<organism evidence="4 5">
    <name type="scientific">Candidatus Viridilinea mediisalina</name>
    <dbReference type="NCBI Taxonomy" id="2024553"/>
    <lineage>
        <taxon>Bacteria</taxon>
        <taxon>Bacillati</taxon>
        <taxon>Chloroflexota</taxon>
        <taxon>Chloroflexia</taxon>
        <taxon>Chloroflexales</taxon>
        <taxon>Chloroflexineae</taxon>
        <taxon>Oscillochloridaceae</taxon>
        <taxon>Candidatus Viridilinea</taxon>
    </lineage>
</organism>
<name>A0A2A6RMF2_9CHLR</name>
<evidence type="ECO:0000313" key="4">
    <source>
        <dbReference type="EMBL" id="PDW04081.1"/>
    </source>
</evidence>
<sequence length="520" mass="58889">MIARKSKTIWEFGDFQTPSALAMEVVTTLRRYGINPFSIIEPTCGKGNLLIHALRVFHNVEHAIGADINKQYLEVLQKQIELENISISVTCINTDFFITQWSSIIDQLVEPILILGNPPWVTSSDLGAIQSANVPEKSNFQGYAGWEALMGKSNFDISEWMLLQNIEWLQSRHGTIAMLCKTMVARKVLLAAWNKNKRISSAKIFRIDAKKHFNASVDACLLIININQGVSDHLCQFFASLSSLQPESFIGYRNKTMIPNIATYDELAHLLGGDTNYIWRSGIKHDCAKVMELDRSSQGFIAGGNAIVDIEDEFLFPLLKSSDVGNNRVATVRKWLLVTQKCIGEDTKKIEALAPKTWEYLHSHRRSFIKRGSSVYRNRPDFSIFGVGDYAFTDWKVAISGFYKRLAFVIVGPVAGKPVVFDDTVYFLSCFSQAEAEFIACLLRSELATTFYNSLIFWEDKRPITIDVLKKLNLRSLARAYGQEDVYISFVLKRSERTAAKNVDQLRLLETEEPYNANNE</sequence>
<dbReference type="REBASE" id="278998">
    <property type="entry name" value="M.Cba153FORF5160P"/>
</dbReference>
<evidence type="ECO:0000256" key="3">
    <source>
        <dbReference type="ARBA" id="ARBA00022691"/>
    </source>
</evidence>
<proteinExistence type="predicted"/>
<dbReference type="EMBL" id="NQWI01000015">
    <property type="protein sequence ID" value="PDW04081.1"/>
    <property type="molecule type" value="Genomic_DNA"/>
</dbReference>
<evidence type="ECO:0000256" key="2">
    <source>
        <dbReference type="ARBA" id="ARBA00022679"/>
    </source>
</evidence>
<gene>
    <name evidence="4" type="ORF">CJ255_05160</name>
</gene>
<dbReference type="OrthoDB" id="32195at2"/>
<dbReference type="PANTHER" id="PTHR33841:SF5">
    <property type="entry name" value="DNA METHYLASE (MODIFICATION METHYLASE) (METHYLTRANSFERASE)-RELATED"/>
    <property type="match status" value="1"/>
</dbReference>
<dbReference type="Proteomes" id="UP000220527">
    <property type="component" value="Unassembled WGS sequence"/>
</dbReference>
<dbReference type="GO" id="GO:0008168">
    <property type="term" value="F:methyltransferase activity"/>
    <property type="evidence" value="ECO:0007669"/>
    <property type="project" value="UniProtKB-KW"/>
</dbReference>
<dbReference type="Gene3D" id="3.40.50.150">
    <property type="entry name" value="Vaccinia Virus protein VP39"/>
    <property type="match status" value="1"/>
</dbReference>
<keyword evidence="3" id="KW-0949">S-adenosyl-L-methionine</keyword>
<keyword evidence="5" id="KW-1185">Reference proteome</keyword>
<dbReference type="RefSeq" id="WP_097643024.1">
    <property type="nucleotide sequence ID" value="NZ_NQWI01000015.1"/>
</dbReference>
<comment type="caution">
    <text evidence="4">The sequence shown here is derived from an EMBL/GenBank/DDBJ whole genome shotgun (WGS) entry which is preliminary data.</text>
</comment>
<protein>
    <submittedName>
        <fullName evidence="4">SAM-dependent methyltransferase</fullName>
    </submittedName>
</protein>
<dbReference type="AlphaFoldDB" id="A0A2A6RMF2"/>
<dbReference type="PANTHER" id="PTHR33841">
    <property type="entry name" value="DNA METHYLTRANSFERASE YEEA-RELATED"/>
    <property type="match status" value="1"/>
</dbReference>
<dbReference type="PRINTS" id="PR00507">
    <property type="entry name" value="N12N6MTFRASE"/>
</dbReference>
<reference evidence="5" key="1">
    <citation type="submission" date="2017-08" db="EMBL/GenBank/DDBJ databases">
        <authorList>
            <person name="Grouzdev D.S."/>
            <person name="Gaisin V.A."/>
            <person name="Rysina M.S."/>
            <person name="Gorlenko V.M."/>
        </authorList>
    </citation>
    <scope>NUCLEOTIDE SEQUENCE [LARGE SCALE GENOMIC DNA]</scope>
    <source>
        <strain evidence="5">Kir15-3F</strain>
    </source>
</reference>
<accession>A0A2A6RMF2</accession>
<dbReference type="InterPro" id="IPR050953">
    <property type="entry name" value="N4_N6_ade-DNA_methylase"/>
</dbReference>
<keyword evidence="2 4" id="KW-0808">Transferase</keyword>
<evidence type="ECO:0000313" key="5">
    <source>
        <dbReference type="Proteomes" id="UP000220527"/>
    </source>
</evidence>